<dbReference type="Pfam" id="PF01381">
    <property type="entry name" value="HTH_3"/>
    <property type="match status" value="1"/>
</dbReference>
<dbReference type="SMART" id="SM00530">
    <property type="entry name" value="HTH_XRE"/>
    <property type="match status" value="1"/>
</dbReference>
<accession>A0AA97H2S3</accession>
<dbReference type="PROSITE" id="PS50943">
    <property type="entry name" value="HTH_CROC1"/>
    <property type="match status" value="1"/>
</dbReference>
<keyword evidence="5" id="KW-1185">Reference proteome</keyword>
<dbReference type="CDD" id="cd00093">
    <property type="entry name" value="HTH_XRE"/>
    <property type="match status" value="1"/>
</dbReference>
<dbReference type="Gene3D" id="1.10.260.40">
    <property type="entry name" value="lambda repressor-like DNA-binding domains"/>
    <property type="match status" value="1"/>
</dbReference>
<dbReference type="GO" id="GO:0003677">
    <property type="term" value="F:DNA binding"/>
    <property type="evidence" value="ECO:0007669"/>
    <property type="project" value="UniProtKB-KW"/>
</dbReference>
<feature type="transmembrane region" description="Helical" evidence="2">
    <location>
        <begin position="108"/>
        <end position="126"/>
    </location>
</feature>
<gene>
    <name evidence="4" type="ORF">PXC00_01395</name>
</gene>
<evidence type="ECO:0000259" key="3">
    <source>
        <dbReference type="PROSITE" id="PS50943"/>
    </source>
</evidence>
<dbReference type="InterPro" id="IPR001387">
    <property type="entry name" value="Cro/C1-type_HTH"/>
</dbReference>
<feature type="transmembrane region" description="Helical" evidence="2">
    <location>
        <begin position="169"/>
        <end position="190"/>
    </location>
</feature>
<evidence type="ECO:0000313" key="4">
    <source>
        <dbReference type="EMBL" id="WOC32552.1"/>
    </source>
</evidence>
<dbReference type="PANTHER" id="PTHR46558:SF15">
    <property type="entry name" value="HELIX-TURN-HELIX DOMAIN PROTEIN"/>
    <property type="match status" value="1"/>
</dbReference>
<organism evidence="4 5">
    <name type="scientific">Caproicibacterium argilliputei</name>
    <dbReference type="NCBI Taxonomy" id="3030016"/>
    <lineage>
        <taxon>Bacteria</taxon>
        <taxon>Bacillati</taxon>
        <taxon>Bacillota</taxon>
        <taxon>Clostridia</taxon>
        <taxon>Eubacteriales</taxon>
        <taxon>Oscillospiraceae</taxon>
        <taxon>Caproicibacterium</taxon>
    </lineage>
</organism>
<evidence type="ECO:0000256" key="2">
    <source>
        <dbReference type="SAM" id="Phobius"/>
    </source>
</evidence>
<name>A0AA97H2S3_9FIRM</name>
<dbReference type="SUPFAM" id="SSF47413">
    <property type="entry name" value="lambda repressor-like DNA-binding domains"/>
    <property type="match status" value="1"/>
</dbReference>
<dbReference type="InterPro" id="IPR010982">
    <property type="entry name" value="Lambda_DNA-bd_dom_sf"/>
</dbReference>
<feature type="transmembrane region" description="Helical" evidence="2">
    <location>
        <begin position="83"/>
        <end position="102"/>
    </location>
</feature>
<reference evidence="5" key="3">
    <citation type="submission" date="2024-06" db="EMBL/GenBank/DDBJ databases">
        <authorList>
            <person name="Zeng C."/>
        </authorList>
    </citation>
    <scope>NUCLEOTIDE SEQUENCE [LARGE SCALE GENOMIC DNA]</scope>
    <source>
        <strain evidence="5">ZCY20-5</strain>
    </source>
</reference>
<keyword evidence="1" id="KW-0238">DNA-binding</keyword>
<proteinExistence type="predicted"/>
<evidence type="ECO:0000313" key="5">
    <source>
        <dbReference type="Proteomes" id="UP001300604"/>
    </source>
</evidence>
<dbReference type="EMBL" id="CP135996">
    <property type="protein sequence ID" value="WOC32552.1"/>
    <property type="molecule type" value="Genomic_DNA"/>
</dbReference>
<evidence type="ECO:0000256" key="1">
    <source>
        <dbReference type="ARBA" id="ARBA00023125"/>
    </source>
</evidence>
<keyword evidence="2" id="KW-0472">Membrane</keyword>
<keyword evidence="2" id="KW-1133">Transmembrane helix</keyword>
<dbReference type="PANTHER" id="PTHR46558">
    <property type="entry name" value="TRACRIPTIONAL REGULATORY PROTEIN-RELATED-RELATED"/>
    <property type="match status" value="1"/>
</dbReference>
<dbReference type="KEGG" id="carl:PXC00_01395"/>
<dbReference type="AlphaFoldDB" id="A0AA97H2S3"/>
<sequence length="194" mass="22302">MELGRQIKKYRTEAALLQEALAEHIYVTRQTISNWENDKSYPDIHSLLLLSDLFHISLDQLIKGDIKQMKQEIKHSEIQKFNHYENLFAVSFLITIVSAVPLAVFLKFYGVLLSALQFAVCMYLALKVEKCKKSNDIQTYKEIVAFSEGRHLDAIEKNQEIGKRPYQKAFLVLGCAGITLVLSLVLLWILKPFL</sequence>
<reference evidence="4 5" key="1">
    <citation type="submission" date="2024-06" db="EMBL/GenBank/DDBJ databases">
        <title>Caproicibacterium argilliputei sp. nov, a novel caproic acid producing anaerobic bacterium isolated from pit mud.</title>
        <authorList>
            <person name="Xia S."/>
        </authorList>
    </citation>
    <scope>NUCLEOTIDE SEQUENCE [LARGE SCALE GENOMIC DNA]</scope>
    <source>
        <strain evidence="4 5">ZCY20-5</strain>
    </source>
</reference>
<protein>
    <submittedName>
        <fullName evidence="4">Helix-turn-helix transcriptional regulator</fullName>
    </submittedName>
</protein>
<dbReference type="RefSeq" id="WP_275844586.1">
    <property type="nucleotide sequence ID" value="NZ_CP135996.1"/>
</dbReference>
<keyword evidence="2" id="KW-0812">Transmembrane</keyword>
<reference evidence="5" key="2">
    <citation type="submission" date="2024-06" db="EMBL/GenBank/DDBJ databases">
        <title>Caproicibacterium argilliputei sp. nov, a novel caproic acid producing anaerobic bacterium isolated from pit mud.</title>
        <authorList>
            <person name="Zeng C."/>
        </authorList>
    </citation>
    <scope>NUCLEOTIDE SEQUENCE [LARGE SCALE GENOMIC DNA]</scope>
    <source>
        <strain evidence="5">ZCY20-5</strain>
    </source>
</reference>
<feature type="domain" description="HTH cro/C1-type" evidence="3">
    <location>
        <begin position="7"/>
        <end position="61"/>
    </location>
</feature>
<dbReference type="Proteomes" id="UP001300604">
    <property type="component" value="Chromosome"/>
</dbReference>